<sequence>KEQLRKEGIVPETIFVDTLKDERKRSDKIKKQGATRVFCASPVDYTIALRQSMLHFCAAYMKNRHTQMHAVGIDVHAEEWARLWSRLTKHGYKFI</sequence>
<organism evidence="2">
    <name type="scientific">Bat feces associated picorna-like virus SC3066</name>
    <dbReference type="NCBI Taxonomy" id="1169640"/>
    <lineage>
        <taxon>Viruses</taxon>
        <taxon>Monodnaviria</taxon>
        <taxon>Shotokuvirae</taxon>
        <taxon>Cossaviricota</taxon>
        <taxon>Quintoviricetes</taxon>
        <taxon>Piccovirales</taxon>
        <taxon>Parvoviridae</taxon>
        <taxon>Parvovirinae</taxon>
        <taxon>Dependoparvovirus</taxon>
    </lineage>
</organism>
<feature type="non-terminal residue" evidence="2">
    <location>
        <position position="95"/>
    </location>
</feature>
<dbReference type="InterPro" id="IPR043502">
    <property type="entry name" value="DNA/RNA_pol_sf"/>
</dbReference>
<feature type="non-terminal residue" evidence="2">
    <location>
        <position position="1"/>
    </location>
</feature>
<proteinExistence type="predicted"/>
<accession>H9XTK9</accession>
<dbReference type="Pfam" id="PF00680">
    <property type="entry name" value="RdRP_1"/>
    <property type="match status" value="1"/>
</dbReference>
<dbReference type="GO" id="GO:0003723">
    <property type="term" value="F:RNA binding"/>
    <property type="evidence" value="ECO:0007669"/>
    <property type="project" value="InterPro"/>
</dbReference>
<dbReference type="GO" id="GO:0003968">
    <property type="term" value="F:RNA-directed RNA polymerase activity"/>
    <property type="evidence" value="ECO:0007669"/>
    <property type="project" value="InterPro"/>
</dbReference>
<dbReference type="SUPFAM" id="SSF56672">
    <property type="entry name" value="DNA/RNA polymerases"/>
    <property type="match status" value="1"/>
</dbReference>
<reference evidence="2" key="1">
    <citation type="journal article" date="2012" name="J. Virol.">
        <title>Metagenomic analysis of viruses from bat fecal samples reveals many novel viruses in insectivorous bats in china.</title>
        <authorList>
            <person name="Ge X."/>
            <person name="Li Y."/>
            <person name="Yang X."/>
            <person name="Zhang H."/>
            <person name="Zhou P."/>
            <person name="Zhang Y."/>
            <person name="Shi Z."/>
        </authorList>
    </citation>
    <scope>NUCLEOTIDE SEQUENCE</scope>
</reference>
<evidence type="ECO:0000259" key="1">
    <source>
        <dbReference type="Pfam" id="PF00680"/>
    </source>
</evidence>
<dbReference type="GO" id="GO:0006351">
    <property type="term" value="P:DNA-templated transcription"/>
    <property type="evidence" value="ECO:0007669"/>
    <property type="project" value="InterPro"/>
</dbReference>
<dbReference type="EMBL" id="JN857332">
    <property type="protein sequence ID" value="AFH02746.1"/>
    <property type="molecule type" value="Genomic_DNA"/>
</dbReference>
<dbReference type="InterPro" id="IPR001205">
    <property type="entry name" value="RNA-dir_pol_C"/>
</dbReference>
<feature type="domain" description="RNA-directed RNA polymerase C-terminal" evidence="1">
    <location>
        <begin position="13"/>
        <end position="91"/>
    </location>
</feature>
<protein>
    <submittedName>
        <fullName evidence="2">Polyprotein</fullName>
    </submittedName>
</protein>
<evidence type="ECO:0000313" key="2">
    <source>
        <dbReference type="EMBL" id="AFH02746.1"/>
    </source>
</evidence>
<name>H9XTK9_9VIRU</name>